<dbReference type="NCBIfam" id="NF008292">
    <property type="entry name" value="PRK11072.1"/>
    <property type="match status" value="1"/>
</dbReference>
<evidence type="ECO:0000259" key="7">
    <source>
        <dbReference type="Pfam" id="PF03710"/>
    </source>
</evidence>
<dbReference type="InterPro" id="IPR043519">
    <property type="entry name" value="NT_sf"/>
</dbReference>
<evidence type="ECO:0000256" key="3">
    <source>
        <dbReference type="ARBA" id="ARBA00022741"/>
    </source>
</evidence>
<accession>E6PJK9</accession>
<dbReference type="GO" id="GO:0016874">
    <property type="term" value="F:ligase activity"/>
    <property type="evidence" value="ECO:0007669"/>
    <property type="project" value="UniProtKB-KW"/>
</dbReference>
<organism evidence="9">
    <name type="scientific">mine drainage metagenome</name>
    <dbReference type="NCBI Taxonomy" id="410659"/>
    <lineage>
        <taxon>unclassified sequences</taxon>
        <taxon>metagenomes</taxon>
        <taxon>ecological metagenomes</taxon>
    </lineage>
</organism>
<dbReference type="InterPro" id="IPR013546">
    <property type="entry name" value="PII_UdlTrfase/GS_AdlTrfase"/>
</dbReference>
<dbReference type="GO" id="GO:0008882">
    <property type="term" value="F:[glutamate-ammonia-ligase] adenylyltransferase activity"/>
    <property type="evidence" value="ECO:0007669"/>
    <property type="project" value="UniProtKB-EC"/>
</dbReference>
<keyword evidence="1 9" id="KW-0808">Transferase</keyword>
<dbReference type="CDD" id="cd05401">
    <property type="entry name" value="NT_GlnE_GlnD_like"/>
    <property type="match status" value="2"/>
</dbReference>
<name>E6PJK9_9ZZZZ</name>
<keyword evidence="5" id="KW-0460">Magnesium</keyword>
<evidence type="ECO:0000256" key="6">
    <source>
        <dbReference type="ARBA" id="ARBA00023268"/>
    </source>
</evidence>
<protein>
    <submittedName>
        <fullName evidence="9">Putative Glutamate-ammonia-ligase adenylyltransferase ((Glutamate--ammonia-ligase) adenylyltransferase) (Glutamine-synthetase adenylyltransferase) GlnE</fullName>
        <ecNumber evidence="9">2.7.7.42</ecNumber>
    </submittedName>
</protein>
<dbReference type="SUPFAM" id="SSF81301">
    <property type="entry name" value="Nucleotidyltransferase"/>
    <property type="match status" value="2"/>
</dbReference>
<keyword evidence="3" id="KW-0547">Nucleotide-binding</keyword>
<dbReference type="AlphaFoldDB" id="E6PJK9"/>
<dbReference type="InterPro" id="IPR023057">
    <property type="entry name" value="GlnE"/>
</dbReference>
<dbReference type="InterPro" id="IPR005190">
    <property type="entry name" value="GlnE_rpt_dom"/>
</dbReference>
<dbReference type="GO" id="GO:0005524">
    <property type="term" value="F:ATP binding"/>
    <property type="evidence" value="ECO:0007669"/>
    <property type="project" value="UniProtKB-KW"/>
</dbReference>
<evidence type="ECO:0000259" key="8">
    <source>
        <dbReference type="Pfam" id="PF08335"/>
    </source>
</evidence>
<evidence type="ECO:0000256" key="4">
    <source>
        <dbReference type="ARBA" id="ARBA00022840"/>
    </source>
</evidence>
<dbReference type="EMBL" id="CABM01000001">
    <property type="protein sequence ID" value="CBH95107.1"/>
    <property type="molecule type" value="Genomic_DNA"/>
</dbReference>
<reference evidence="9" key="1">
    <citation type="submission" date="2009-10" db="EMBL/GenBank/DDBJ databases">
        <title>Diversity of trophic interactions inside an arsenic-rich microbial ecosystem.</title>
        <authorList>
            <person name="Bertin P.N."/>
            <person name="Heinrich-Salmeron A."/>
            <person name="Pelletier E."/>
            <person name="Goulhen-Chollet F."/>
            <person name="Arsene-Ploetze F."/>
            <person name="Gallien S."/>
            <person name="Calteau A."/>
            <person name="Vallenet D."/>
            <person name="Casiot C."/>
            <person name="Chane-Woon-Ming B."/>
            <person name="Giloteaux L."/>
            <person name="Barakat M."/>
            <person name="Bonnefoy V."/>
            <person name="Bruneel O."/>
            <person name="Chandler M."/>
            <person name="Cleiss J."/>
            <person name="Duran R."/>
            <person name="Elbaz-Poulichet F."/>
            <person name="Fonknechten N."/>
            <person name="Lauga B."/>
            <person name="Mornico D."/>
            <person name="Ortet P."/>
            <person name="Schaeffer C."/>
            <person name="Siguier P."/>
            <person name="Alexander Thil Smith A."/>
            <person name="Van Dorsselaer A."/>
            <person name="Weissenbach J."/>
            <person name="Medigue C."/>
            <person name="Le Paslier D."/>
        </authorList>
    </citation>
    <scope>NUCLEOTIDE SEQUENCE</scope>
</reference>
<comment type="caution">
    <text evidence="9">The sequence shown here is derived from an EMBL/GenBank/DDBJ whole genome shotgun (WGS) entry which is preliminary data.</text>
</comment>
<dbReference type="HAMAP" id="MF_00802">
    <property type="entry name" value="GlnE"/>
    <property type="match status" value="1"/>
</dbReference>
<dbReference type="PANTHER" id="PTHR30621">
    <property type="entry name" value="GLUTAMINE SYNTHETASE ADENYLYLTRANSFERASE"/>
    <property type="match status" value="1"/>
</dbReference>
<keyword evidence="4" id="KW-0067">ATP-binding</keyword>
<keyword evidence="6" id="KW-0511">Multifunctional enzyme</keyword>
<evidence type="ECO:0000313" key="9">
    <source>
        <dbReference type="EMBL" id="CBH95107.1"/>
    </source>
</evidence>
<dbReference type="PANTHER" id="PTHR30621:SF0">
    <property type="entry name" value="BIFUNCTIONAL GLUTAMINE SYNTHETASE ADENYLYLTRANSFERASE_ADENYLYL-REMOVING ENZYME"/>
    <property type="match status" value="1"/>
</dbReference>
<proteinExistence type="inferred from homology"/>
<dbReference type="Gene3D" id="3.30.460.10">
    <property type="entry name" value="Beta Polymerase, domain 2"/>
    <property type="match status" value="2"/>
</dbReference>
<dbReference type="Pfam" id="PF08335">
    <property type="entry name" value="GlnD_UR_UTase"/>
    <property type="match status" value="2"/>
</dbReference>
<dbReference type="Pfam" id="PF03710">
    <property type="entry name" value="GlnE"/>
    <property type="match status" value="2"/>
</dbReference>
<feature type="domain" description="Glutamate-ammonia ligase adenylyltransferase repeated" evidence="7">
    <location>
        <begin position="67"/>
        <end position="270"/>
    </location>
</feature>
<evidence type="ECO:0000256" key="1">
    <source>
        <dbReference type="ARBA" id="ARBA00022679"/>
    </source>
</evidence>
<evidence type="ECO:0000256" key="5">
    <source>
        <dbReference type="ARBA" id="ARBA00022842"/>
    </source>
</evidence>
<feature type="domain" description="Glutamate-ammonia ligase adenylyltransferase repeated" evidence="7">
    <location>
        <begin position="557"/>
        <end position="797"/>
    </location>
</feature>
<dbReference type="Gene3D" id="1.20.120.330">
    <property type="entry name" value="Nucleotidyltransferases domain 2"/>
    <property type="match status" value="2"/>
</dbReference>
<gene>
    <name evidence="9" type="ORF">CARN2_0494</name>
</gene>
<dbReference type="GO" id="GO:0000820">
    <property type="term" value="P:regulation of glutamine family amino acid metabolic process"/>
    <property type="evidence" value="ECO:0007669"/>
    <property type="project" value="TreeGrafter"/>
</dbReference>
<dbReference type="SUPFAM" id="SSF81593">
    <property type="entry name" value="Nucleotidyltransferase substrate binding subunit/domain"/>
    <property type="match status" value="2"/>
</dbReference>
<keyword evidence="9" id="KW-0436">Ligase</keyword>
<dbReference type="GO" id="GO:0005829">
    <property type="term" value="C:cytosol"/>
    <property type="evidence" value="ECO:0007669"/>
    <property type="project" value="TreeGrafter"/>
</dbReference>
<dbReference type="EC" id="2.7.7.42" evidence="9"/>
<evidence type="ECO:0000256" key="2">
    <source>
        <dbReference type="ARBA" id="ARBA00022695"/>
    </source>
</evidence>
<sequence length="960" mass="105642">MAAPAQDPTAAMGARLQYAAAHQAIRLAWALRPNPFMQLDAFSRFHRRHATRLDDVLALWPAGLPSRAEIDAAIGALQPHQPLAATLRRVRNALMLRLIEQDVLHDAPLAQVCRCISDMAESAIAHALQHASAELEPRHGTPRTPEGAVAQCLVVGMGKLGGAELNVSSDIDLVFVYDLDGESDGPVPLSNFDYFSQLVRRVVPLLSDPTADGFVFRVDTRLRPNGDSGPPVVSLAMLEEYFQVQGREWERFAWLKSRVVSPVASSQAQVASQALEAVVESFVWRRYLDFAMLEALRSLHRQIRIEAIKRAAARPDKANDVKLGRGGIREIEFIVQLLQVVRGGRLPQIRCRNTLQALPLLVEAGLLPADTGVRLAESYTFLRRLEHRIQYLDDAQTHSLPTDDTDLDHLAQAMGPAMLAAHPQVKRPTCGLLRELDAVREFVAGEFDALLHAGPRCVGCRKPADSLDALRHSLAKSGIAGEASHARLKALEHSPRYTALTEAGRGRMLRVIERGIAIAASSRDPDLTLARLLDVLEAIGRRETYLAFFAEQPQALTRLISALDASSWAADYIKRNPMVVDELLDAPRERFKVEDCIAYCEQQRTRLLKRTAWDAGEGLDIIRRGFHTELFRTLVRDLSGQLTVEQVADDLSALADASINQAIRWCWNEMPQRHREQPAFAVIAYGKLGGKELGYGSDLDLVFLFDDPHPDAPERYGAFARKLVWWLTATTAAGHLFEIDTRLRPNGNAGLLVTTLDAFAAYQLGRGSNTAWTWEHQALTRARCCAGDAGIGARFEAIREQVLRMPRDAAALRHEIIAMRRKVADGHPNRTALFDLKHDEGGMVDVEFAVQALVLEHAPAHAELVADVGNIALLQRAEALGLLPAGVGRAAADAYRQLRKLQHQARLSGALHAAHVLPEVVGHERAAVRALTAAVFGATPSAEQLSEQQSRHLAAPTLRA</sequence>
<keyword evidence="2 9" id="KW-0548">Nucleotidyltransferase</keyword>
<feature type="domain" description="PII-uridylyltransferase/Glutamine-synthetase adenylyltransferase" evidence="8">
    <location>
        <begin position="819"/>
        <end position="918"/>
    </location>
</feature>
<dbReference type="Gene3D" id="1.20.120.1510">
    <property type="match status" value="1"/>
</dbReference>
<feature type="domain" description="PII-uridylyltransferase/Glutamine-synthetase adenylyltransferase" evidence="8">
    <location>
        <begin position="310"/>
        <end position="441"/>
    </location>
</feature>